<proteinExistence type="inferred from homology"/>
<evidence type="ECO:0000313" key="7">
    <source>
        <dbReference type="Proteomes" id="UP000677515"/>
    </source>
</evidence>
<evidence type="ECO:0000256" key="1">
    <source>
        <dbReference type="ARBA" id="ARBA00009437"/>
    </source>
</evidence>
<dbReference type="InterPro" id="IPR000847">
    <property type="entry name" value="LysR_HTH_N"/>
</dbReference>
<dbReference type="Pfam" id="PF03466">
    <property type="entry name" value="LysR_substrate"/>
    <property type="match status" value="1"/>
</dbReference>
<keyword evidence="3" id="KW-0238">DNA-binding</keyword>
<dbReference type="PRINTS" id="PR00039">
    <property type="entry name" value="HTHLYSR"/>
</dbReference>
<keyword evidence="2" id="KW-0805">Transcription regulation</keyword>
<keyword evidence="7" id="KW-1185">Reference proteome</keyword>
<accession>A0ABM7N2C7</accession>
<dbReference type="InterPro" id="IPR005119">
    <property type="entry name" value="LysR_subst-bd"/>
</dbReference>
<dbReference type="SUPFAM" id="SSF46785">
    <property type="entry name" value="Winged helix' DNA-binding domain"/>
    <property type="match status" value="1"/>
</dbReference>
<dbReference type="RefSeq" id="WP_133841576.1">
    <property type="nucleotide sequence ID" value="NZ_AP024329.1"/>
</dbReference>
<dbReference type="InterPro" id="IPR036388">
    <property type="entry name" value="WH-like_DNA-bd_sf"/>
</dbReference>
<comment type="similarity">
    <text evidence="1">Belongs to the LysR transcriptional regulatory family.</text>
</comment>
<dbReference type="SUPFAM" id="SSF53850">
    <property type="entry name" value="Periplasmic binding protein-like II"/>
    <property type="match status" value="1"/>
</dbReference>
<dbReference type="EMBL" id="AP024329">
    <property type="protein sequence ID" value="BCQ35655.1"/>
    <property type="molecule type" value="Genomic_DNA"/>
</dbReference>
<organism evidence="6 7">
    <name type="scientific">Erwinia rhapontici</name>
    <name type="common">Pectobacterium rhapontici</name>
    <dbReference type="NCBI Taxonomy" id="55212"/>
    <lineage>
        <taxon>Bacteria</taxon>
        <taxon>Pseudomonadati</taxon>
        <taxon>Pseudomonadota</taxon>
        <taxon>Gammaproteobacteria</taxon>
        <taxon>Enterobacterales</taxon>
        <taxon>Erwiniaceae</taxon>
        <taxon>Erwinia</taxon>
    </lineage>
</organism>
<dbReference type="PROSITE" id="PS50931">
    <property type="entry name" value="HTH_LYSR"/>
    <property type="match status" value="1"/>
</dbReference>
<evidence type="ECO:0000256" key="2">
    <source>
        <dbReference type="ARBA" id="ARBA00023015"/>
    </source>
</evidence>
<dbReference type="PANTHER" id="PTHR30118:SF15">
    <property type="entry name" value="TRANSCRIPTIONAL REGULATORY PROTEIN"/>
    <property type="match status" value="1"/>
</dbReference>
<dbReference type="PANTHER" id="PTHR30118">
    <property type="entry name" value="HTH-TYPE TRANSCRIPTIONAL REGULATOR LEUO-RELATED"/>
    <property type="match status" value="1"/>
</dbReference>
<dbReference type="Proteomes" id="UP000677515">
    <property type="component" value="Chromosome"/>
</dbReference>
<evidence type="ECO:0000256" key="3">
    <source>
        <dbReference type="ARBA" id="ARBA00023125"/>
    </source>
</evidence>
<protein>
    <submittedName>
        <fullName evidence="6">Transcriptional regulator</fullName>
    </submittedName>
</protein>
<gene>
    <name evidence="6" type="ORF">ERHA53_29980</name>
</gene>
<dbReference type="InterPro" id="IPR036390">
    <property type="entry name" value="WH_DNA-bd_sf"/>
</dbReference>
<dbReference type="Pfam" id="PF00126">
    <property type="entry name" value="HTH_1"/>
    <property type="match status" value="1"/>
</dbReference>
<evidence type="ECO:0000259" key="5">
    <source>
        <dbReference type="PROSITE" id="PS50931"/>
    </source>
</evidence>
<reference evidence="6 7" key="1">
    <citation type="submission" date="2021-01" db="EMBL/GenBank/DDBJ databases">
        <title>Complete genome sequence of Erwinia rhapontici MAFF 311153.</title>
        <authorList>
            <person name="Morohoshi T."/>
            <person name="Someya N."/>
        </authorList>
    </citation>
    <scope>NUCLEOTIDE SEQUENCE [LARGE SCALE GENOMIC DNA]</scope>
    <source>
        <strain evidence="6 7">MAFF 311153</strain>
    </source>
</reference>
<dbReference type="InterPro" id="IPR050389">
    <property type="entry name" value="LysR-type_TF"/>
</dbReference>
<evidence type="ECO:0000256" key="4">
    <source>
        <dbReference type="ARBA" id="ARBA00023163"/>
    </source>
</evidence>
<name>A0ABM7N2C7_ERWRD</name>
<keyword evidence="4" id="KW-0804">Transcription</keyword>
<sequence>MADLRTLDLNLLKTLDALLDECSVTRAAQRLALTQPAVSGMLTRLRECFNDPLFIRNRHGITPTLRALELAAPVKQILAEVSLLLQPKVFDAARAQMSLRIAATDYALSAVVVPFITALRQQAPGVRVSVQPVVNEQLAAQMAQGEVDMALVTPETTPPDLHAHPLFEEQYVCLLRTGHPDAASGALSLDRFCALDHALVSHSGTQFRGVTDEALATLGRERRVTLAVNSFLVLPEILRSSDLIAVVPQRLAQHTHGLIQLAPPLTIVGFSKSVVWHERSHRDPGHRWLRTLLLKMLTH</sequence>
<feature type="domain" description="HTH lysR-type" evidence="5">
    <location>
        <begin position="7"/>
        <end position="64"/>
    </location>
</feature>
<evidence type="ECO:0000313" key="6">
    <source>
        <dbReference type="EMBL" id="BCQ35655.1"/>
    </source>
</evidence>
<dbReference type="Gene3D" id="3.40.190.10">
    <property type="entry name" value="Periplasmic binding protein-like II"/>
    <property type="match status" value="2"/>
</dbReference>
<dbReference type="Gene3D" id="1.10.10.10">
    <property type="entry name" value="Winged helix-like DNA-binding domain superfamily/Winged helix DNA-binding domain"/>
    <property type="match status" value="1"/>
</dbReference>